<proteinExistence type="predicted"/>
<dbReference type="Gene3D" id="1.10.20.10">
    <property type="entry name" value="Histone, subunit A"/>
    <property type="match status" value="1"/>
</dbReference>
<dbReference type="InterPro" id="IPR009072">
    <property type="entry name" value="Histone-fold"/>
</dbReference>
<dbReference type="GO" id="GO:0046982">
    <property type="term" value="F:protein heterodimerization activity"/>
    <property type="evidence" value="ECO:0007669"/>
    <property type="project" value="InterPro"/>
</dbReference>
<dbReference type="PATRIC" id="fig|37919.13.peg.4155"/>
<evidence type="ECO:0000313" key="1">
    <source>
        <dbReference type="EMBL" id="ANS28653.1"/>
    </source>
</evidence>
<reference evidence="1 2" key="1">
    <citation type="submission" date="2014-07" db="EMBL/GenBank/DDBJ databases">
        <authorList>
            <person name="Zhang J.E."/>
            <person name="Yang H."/>
            <person name="Guo J."/>
            <person name="Deng Z."/>
            <person name="Luo H."/>
            <person name="Luo M."/>
            <person name="Zhao B."/>
        </authorList>
    </citation>
    <scope>NUCLEOTIDE SEQUENCE [LARGE SCALE GENOMIC DNA]</scope>
    <source>
        <strain evidence="1 2">1CP</strain>
    </source>
</reference>
<dbReference type="CDD" id="cd22923">
    <property type="entry name" value="HFD_Aq328-like_rpt2"/>
    <property type="match status" value="1"/>
</dbReference>
<evidence type="ECO:0000313" key="2">
    <source>
        <dbReference type="Proteomes" id="UP000186108"/>
    </source>
</evidence>
<dbReference type="AlphaFoldDB" id="A0A1B1K7P7"/>
<dbReference type="EMBL" id="CP009111">
    <property type="protein sequence ID" value="ANS28653.1"/>
    <property type="molecule type" value="Genomic_DNA"/>
</dbReference>
<name>A0A1B1K7P7_RHOOP</name>
<gene>
    <name evidence="1" type="ORF">R1CP_19855</name>
</gene>
<sequence>MSVMGEATFGHVFREVADIEVDRTDLPQCDAIVTDTLYRLLLTGQASAAIARRYIIEPEDLPITRGLREDIHTFTGLGHRIELERILTRLAVYPPLDRIPATETKAEFPDLVGGLTVALARTSAVVSPGVPRLAPGHWDALRSLVEIYL</sequence>
<organism evidence="1 2">
    <name type="scientific">Rhodococcus opacus</name>
    <name type="common">Nocardia opaca</name>
    <dbReference type="NCBI Taxonomy" id="37919"/>
    <lineage>
        <taxon>Bacteria</taxon>
        <taxon>Bacillati</taxon>
        <taxon>Actinomycetota</taxon>
        <taxon>Actinomycetes</taxon>
        <taxon>Mycobacteriales</taxon>
        <taxon>Nocardiaceae</taxon>
        <taxon>Rhodococcus</taxon>
    </lineage>
</organism>
<dbReference type="RefSeq" id="WP_065491340.1">
    <property type="nucleotide sequence ID" value="NZ_CP009111.1"/>
</dbReference>
<dbReference type="SUPFAM" id="SSF47113">
    <property type="entry name" value="Histone-fold"/>
    <property type="match status" value="1"/>
</dbReference>
<protein>
    <recommendedName>
        <fullName evidence="3">DUF1931 family protein</fullName>
    </recommendedName>
</protein>
<accession>A0A1B1K7P7</accession>
<evidence type="ECO:0008006" key="3">
    <source>
        <dbReference type="Google" id="ProtNLM"/>
    </source>
</evidence>
<dbReference type="Proteomes" id="UP000186108">
    <property type="component" value="Chromosome"/>
</dbReference>
<dbReference type="InterPro" id="IPR015207">
    <property type="entry name" value="DUF1931"/>
</dbReference>
<dbReference type="Pfam" id="PF09123">
    <property type="entry name" value="DUF1931"/>
    <property type="match status" value="1"/>
</dbReference>